<evidence type="ECO:0000313" key="2">
    <source>
        <dbReference type="Proteomes" id="UP000242699"/>
    </source>
</evidence>
<dbReference type="EMBL" id="PXYT01000001">
    <property type="protein sequence ID" value="PSR31715.1"/>
    <property type="molecule type" value="Genomic_DNA"/>
</dbReference>
<dbReference type="AlphaFoldDB" id="A0A2T2XB41"/>
<sequence>MAAWLKGLLTGCGLTVLTQILWFSVMGITISLSPEVVAAGMAQNLSGLPRKSLTSWLEHGIAPVMDQRMTQLVHTVRIQVDGITLDINRANEYRLQHQLIHDMNASMARYLNHQLKSSAMAHNLTRVLLAHPQELRIGASWGPFSIPVRIRIQ</sequence>
<accession>A0A2T2XB41</accession>
<comment type="caution">
    <text evidence="1">The sequence shown here is derived from an EMBL/GenBank/DDBJ whole genome shotgun (WGS) entry which is preliminary data.</text>
</comment>
<reference evidence="1 2" key="1">
    <citation type="journal article" date="2014" name="BMC Genomics">
        <title>Comparison of environmental and isolate Sulfobacillus genomes reveals diverse carbon, sulfur, nitrogen, and hydrogen metabolisms.</title>
        <authorList>
            <person name="Justice N.B."/>
            <person name="Norman A."/>
            <person name="Brown C.T."/>
            <person name="Singh A."/>
            <person name="Thomas B.C."/>
            <person name="Banfield J.F."/>
        </authorList>
    </citation>
    <scope>NUCLEOTIDE SEQUENCE [LARGE SCALE GENOMIC DNA]</scope>
    <source>
        <strain evidence="1">AMDSBA1</strain>
    </source>
</reference>
<evidence type="ECO:0000313" key="1">
    <source>
        <dbReference type="EMBL" id="PSR31715.1"/>
    </source>
</evidence>
<proteinExistence type="predicted"/>
<name>A0A2T2XB41_9FIRM</name>
<organism evidence="1 2">
    <name type="scientific">Sulfobacillus benefaciens</name>
    <dbReference type="NCBI Taxonomy" id="453960"/>
    <lineage>
        <taxon>Bacteria</taxon>
        <taxon>Bacillati</taxon>
        <taxon>Bacillota</taxon>
        <taxon>Clostridia</taxon>
        <taxon>Eubacteriales</taxon>
        <taxon>Clostridiales Family XVII. Incertae Sedis</taxon>
        <taxon>Sulfobacillus</taxon>
    </lineage>
</organism>
<gene>
    <name evidence="1" type="ORF">C7B43_00365</name>
</gene>
<dbReference type="Proteomes" id="UP000242699">
    <property type="component" value="Unassembled WGS sequence"/>
</dbReference>
<protein>
    <submittedName>
        <fullName evidence="1">Uncharacterized protein</fullName>
    </submittedName>
</protein>